<evidence type="ECO:0000313" key="2">
    <source>
        <dbReference type="EMBL" id="KAL2068845.1"/>
    </source>
</evidence>
<protein>
    <submittedName>
        <fullName evidence="2">Uncharacterized protein</fullName>
    </submittedName>
</protein>
<gene>
    <name evidence="2" type="ORF">VTL71DRAFT_15183</name>
</gene>
<feature type="compositionally biased region" description="Low complexity" evidence="1">
    <location>
        <begin position="56"/>
        <end position="71"/>
    </location>
</feature>
<name>A0ABR4CGG7_9HELO</name>
<organism evidence="2 3">
    <name type="scientific">Oculimacula yallundae</name>
    <dbReference type="NCBI Taxonomy" id="86028"/>
    <lineage>
        <taxon>Eukaryota</taxon>
        <taxon>Fungi</taxon>
        <taxon>Dikarya</taxon>
        <taxon>Ascomycota</taxon>
        <taxon>Pezizomycotina</taxon>
        <taxon>Leotiomycetes</taxon>
        <taxon>Helotiales</taxon>
        <taxon>Ploettnerulaceae</taxon>
        <taxon>Oculimacula</taxon>
    </lineage>
</organism>
<proteinExistence type="predicted"/>
<sequence length="118" mass="12463">MRYSAFLIDSDAISAEADRIISSLIIDPLSSTKRASHIIFGDAGDLLRLGVEDGEQSSSASSKTQGKSSSSVMKELECASSSQLEFERDDRLGQLGYAQDGDVGLEADVEGIAMGAVE</sequence>
<dbReference type="Proteomes" id="UP001595075">
    <property type="component" value="Unassembled WGS sequence"/>
</dbReference>
<evidence type="ECO:0000313" key="3">
    <source>
        <dbReference type="Proteomes" id="UP001595075"/>
    </source>
</evidence>
<keyword evidence="3" id="KW-1185">Reference proteome</keyword>
<dbReference type="EMBL" id="JAZHXI010000008">
    <property type="protein sequence ID" value="KAL2068845.1"/>
    <property type="molecule type" value="Genomic_DNA"/>
</dbReference>
<comment type="caution">
    <text evidence="2">The sequence shown here is derived from an EMBL/GenBank/DDBJ whole genome shotgun (WGS) entry which is preliminary data.</text>
</comment>
<feature type="region of interest" description="Disordered" evidence="1">
    <location>
        <begin position="52"/>
        <end position="74"/>
    </location>
</feature>
<reference evidence="2 3" key="1">
    <citation type="journal article" date="2024" name="Commun. Biol.">
        <title>Comparative genomic analysis of thermophilic fungi reveals convergent evolutionary adaptations and gene losses.</title>
        <authorList>
            <person name="Steindorff A.S."/>
            <person name="Aguilar-Pontes M.V."/>
            <person name="Robinson A.J."/>
            <person name="Andreopoulos B."/>
            <person name="LaButti K."/>
            <person name="Kuo A."/>
            <person name="Mondo S."/>
            <person name="Riley R."/>
            <person name="Otillar R."/>
            <person name="Haridas S."/>
            <person name="Lipzen A."/>
            <person name="Grimwood J."/>
            <person name="Schmutz J."/>
            <person name="Clum A."/>
            <person name="Reid I.D."/>
            <person name="Moisan M.C."/>
            <person name="Butler G."/>
            <person name="Nguyen T.T.M."/>
            <person name="Dewar K."/>
            <person name="Conant G."/>
            <person name="Drula E."/>
            <person name="Henrissat B."/>
            <person name="Hansel C."/>
            <person name="Singer S."/>
            <person name="Hutchinson M.I."/>
            <person name="de Vries R.P."/>
            <person name="Natvig D.O."/>
            <person name="Powell A.J."/>
            <person name="Tsang A."/>
            <person name="Grigoriev I.V."/>
        </authorList>
    </citation>
    <scope>NUCLEOTIDE SEQUENCE [LARGE SCALE GENOMIC DNA]</scope>
    <source>
        <strain evidence="2 3">CBS 494.80</strain>
    </source>
</reference>
<accession>A0ABR4CGG7</accession>
<evidence type="ECO:0000256" key="1">
    <source>
        <dbReference type="SAM" id="MobiDB-lite"/>
    </source>
</evidence>